<dbReference type="EMBL" id="ML987203">
    <property type="protein sequence ID" value="KAF2244407.1"/>
    <property type="molecule type" value="Genomic_DNA"/>
</dbReference>
<gene>
    <name evidence="2" type="ORF">BU26DRAFT_569390</name>
</gene>
<evidence type="ECO:0000313" key="2">
    <source>
        <dbReference type="EMBL" id="KAF2244407.1"/>
    </source>
</evidence>
<accession>A0A6A6I2A4</accession>
<reference evidence="2" key="1">
    <citation type="journal article" date="2020" name="Stud. Mycol.">
        <title>101 Dothideomycetes genomes: a test case for predicting lifestyles and emergence of pathogens.</title>
        <authorList>
            <person name="Haridas S."/>
            <person name="Albert R."/>
            <person name="Binder M."/>
            <person name="Bloem J."/>
            <person name="Labutti K."/>
            <person name="Salamov A."/>
            <person name="Andreopoulos B."/>
            <person name="Baker S."/>
            <person name="Barry K."/>
            <person name="Bills G."/>
            <person name="Bluhm B."/>
            <person name="Cannon C."/>
            <person name="Castanera R."/>
            <person name="Culley D."/>
            <person name="Daum C."/>
            <person name="Ezra D."/>
            <person name="Gonzalez J."/>
            <person name="Henrissat B."/>
            <person name="Kuo A."/>
            <person name="Liang C."/>
            <person name="Lipzen A."/>
            <person name="Lutzoni F."/>
            <person name="Magnuson J."/>
            <person name="Mondo S."/>
            <person name="Nolan M."/>
            <person name="Ohm R."/>
            <person name="Pangilinan J."/>
            <person name="Park H.-J."/>
            <person name="Ramirez L."/>
            <person name="Alfaro M."/>
            <person name="Sun H."/>
            <person name="Tritt A."/>
            <person name="Yoshinaga Y."/>
            <person name="Zwiers L.-H."/>
            <person name="Turgeon B."/>
            <person name="Goodwin S."/>
            <person name="Spatafora J."/>
            <person name="Crous P."/>
            <person name="Grigoriev I."/>
        </authorList>
    </citation>
    <scope>NUCLEOTIDE SEQUENCE</scope>
    <source>
        <strain evidence="2">CBS 122368</strain>
    </source>
</reference>
<feature type="compositionally biased region" description="Basic and acidic residues" evidence="1">
    <location>
        <begin position="153"/>
        <end position="182"/>
    </location>
</feature>
<dbReference type="GeneID" id="54587215"/>
<organism evidence="2 3">
    <name type="scientific">Trematosphaeria pertusa</name>
    <dbReference type="NCBI Taxonomy" id="390896"/>
    <lineage>
        <taxon>Eukaryota</taxon>
        <taxon>Fungi</taxon>
        <taxon>Dikarya</taxon>
        <taxon>Ascomycota</taxon>
        <taxon>Pezizomycotina</taxon>
        <taxon>Dothideomycetes</taxon>
        <taxon>Pleosporomycetidae</taxon>
        <taxon>Pleosporales</taxon>
        <taxon>Massarineae</taxon>
        <taxon>Trematosphaeriaceae</taxon>
        <taxon>Trematosphaeria</taxon>
    </lineage>
</organism>
<proteinExistence type="predicted"/>
<dbReference type="RefSeq" id="XP_033679411.1">
    <property type="nucleotide sequence ID" value="XM_033833885.1"/>
</dbReference>
<feature type="region of interest" description="Disordered" evidence="1">
    <location>
        <begin position="145"/>
        <end position="202"/>
    </location>
</feature>
<evidence type="ECO:0000256" key="1">
    <source>
        <dbReference type="SAM" id="MobiDB-lite"/>
    </source>
</evidence>
<keyword evidence="3" id="KW-1185">Reference proteome</keyword>
<protein>
    <submittedName>
        <fullName evidence="2">Uncharacterized protein</fullName>
    </submittedName>
</protein>
<name>A0A6A6I2A4_9PLEO</name>
<sequence length="202" mass="23356">MRPWKKPQEEPYQEDYKRDISVELNAAPYPRRRGTAKLDTYHEYDFMHPRFASQLGLSIGFVAVDTIESSLTNETIPVLGKADVRWFCEQKGVPATKRFDLAPRYEDGVFWVTYAAGEFDVVVGRSTIERVGLVDRKGRLIIPRSRSLPPQVNKDRLDAEQAKEERRRQEEEARRREQEGRVELGASIFTGPNTWADNPYPI</sequence>
<evidence type="ECO:0000313" key="3">
    <source>
        <dbReference type="Proteomes" id="UP000800094"/>
    </source>
</evidence>
<dbReference type="AlphaFoldDB" id="A0A6A6I2A4"/>
<dbReference type="Proteomes" id="UP000800094">
    <property type="component" value="Unassembled WGS sequence"/>
</dbReference>